<dbReference type="Proteomes" id="UP001612741">
    <property type="component" value="Unassembled WGS sequence"/>
</dbReference>
<keyword evidence="2" id="KW-1185">Reference proteome</keyword>
<dbReference type="RefSeq" id="WP_397087503.1">
    <property type="nucleotide sequence ID" value="NZ_JBITGY010000009.1"/>
</dbReference>
<evidence type="ECO:0000313" key="1">
    <source>
        <dbReference type="EMBL" id="MFI6502328.1"/>
    </source>
</evidence>
<reference evidence="1 2" key="1">
    <citation type="submission" date="2024-10" db="EMBL/GenBank/DDBJ databases">
        <title>The Natural Products Discovery Center: Release of the First 8490 Sequenced Strains for Exploring Actinobacteria Biosynthetic Diversity.</title>
        <authorList>
            <person name="Kalkreuter E."/>
            <person name="Kautsar S.A."/>
            <person name="Yang D."/>
            <person name="Bader C.D."/>
            <person name="Teijaro C.N."/>
            <person name="Fluegel L."/>
            <person name="Davis C.M."/>
            <person name="Simpson J.R."/>
            <person name="Lauterbach L."/>
            <person name="Steele A.D."/>
            <person name="Gui C."/>
            <person name="Meng S."/>
            <person name="Li G."/>
            <person name="Viehrig K."/>
            <person name="Ye F."/>
            <person name="Su P."/>
            <person name="Kiefer A.F."/>
            <person name="Nichols A."/>
            <person name="Cepeda A.J."/>
            <person name="Yan W."/>
            <person name="Fan B."/>
            <person name="Jiang Y."/>
            <person name="Adhikari A."/>
            <person name="Zheng C.-J."/>
            <person name="Schuster L."/>
            <person name="Cowan T.M."/>
            <person name="Smanski M.J."/>
            <person name="Chevrette M.G."/>
            <person name="De Carvalho L.P.S."/>
            <person name="Shen B."/>
        </authorList>
    </citation>
    <scope>NUCLEOTIDE SEQUENCE [LARGE SCALE GENOMIC DNA]</scope>
    <source>
        <strain evidence="1 2">NPDC050545</strain>
    </source>
</reference>
<gene>
    <name evidence="1" type="ORF">ACIBG2_33460</name>
</gene>
<comment type="caution">
    <text evidence="1">The sequence shown here is derived from an EMBL/GenBank/DDBJ whole genome shotgun (WGS) entry which is preliminary data.</text>
</comment>
<sequence length="88" mass="9784">MDELLAIVQSSSQDLAWQSHYESEQDLVDDLRDHADRLASGDVSRLSDLRFLLVPTGALCEIAASSGWLERYVSLANHLDESAVWPPT</sequence>
<organism evidence="1 2">
    <name type="scientific">Nonomuraea typhae</name>
    <dbReference type="NCBI Taxonomy" id="2603600"/>
    <lineage>
        <taxon>Bacteria</taxon>
        <taxon>Bacillati</taxon>
        <taxon>Actinomycetota</taxon>
        <taxon>Actinomycetes</taxon>
        <taxon>Streptosporangiales</taxon>
        <taxon>Streptosporangiaceae</taxon>
        <taxon>Nonomuraea</taxon>
    </lineage>
</organism>
<accession>A0ABW7Z2C2</accession>
<evidence type="ECO:0000313" key="2">
    <source>
        <dbReference type="Proteomes" id="UP001612741"/>
    </source>
</evidence>
<protein>
    <submittedName>
        <fullName evidence="1">Uncharacterized protein</fullName>
    </submittedName>
</protein>
<proteinExistence type="predicted"/>
<dbReference type="EMBL" id="JBITGY010000009">
    <property type="protein sequence ID" value="MFI6502328.1"/>
    <property type="molecule type" value="Genomic_DNA"/>
</dbReference>
<name>A0ABW7Z2C2_9ACTN</name>